<evidence type="ECO:0000313" key="2">
    <source>
        <dbReference type="EMBL" id="MFC6354622.1"/>
    </source>
</evidence>
<sequence>MTLKPHGHLFRQGSLATLALLAPVFAVLYWLAIPYGIWMSVLVAQLVLMALYGLTVVAYMRVYIRVDNSGVEERGFFGRINRVPVDRVDSILIADLYQGGTLDTHPQLFAIDENGRLLLRMRGRYWPQAAMDVVAETLGAPVTYSATPTTLAEFTRVHPELLYWFERRPLWGRNETRPPRP</sequence>
<comment type="caution">
    <text evidence="2">The sequence shown here is derived from an EMBL/GenBank/DDBJ whole genome shotgun (WGS) entry which is preliminary data.</text>
</comment>
<keyword evidence="1" id="KW-0472">Membrane</keyword>
<protein>
    <submittedName>
        <fullName evidence="2">Uncharacterized protein</fullName>
    </submittedName>
</protein>
<gene>
    <name evidence="2" type="ORF">ACFQB0_00640</name>
</gene>
<feature type="transmembrane region" description="Helical" evidence="1">
    <location>
        <begin position="12"/>
        <end position="31"/>
    </location>
</feature>
<organism evidence="2 3">
    <name type="scientific">Luethyella okanaganae</name>
    <dbReference type="NCBI Taxonomy" id="69372"/>
    <lineage>
        <taxon>Bacteria</taxon>
        <taxon>Bacillati</taxon>
        <taxon>Actinomycetota</taxon>
        <taxon>Actinomycetes</taxon>
        <taxon>Micrococcales</taxon>
        <taxon>Microbacteriaceae</taxon>
        <taxon>Luethyella</taxon>
    </lineage>
</organism>
<proteinExistence type="predicted"/>
<name>A0ABW1VCG4_9MICO</name>
<dbReference type="Proteomes" id="UP001596306">
    <property type="component" value="Unassembled WGS sequence"/>
</dbReference>
<keyword evidence="3" id="KW-1185">Reference proteome</keyword>
<keyword evidence="1" id="KW-1133">Transmembrane helix</keyword>
<accession>A0ABW1VCG4</accession>
<keyword evidence="1" id="KW-0812">Transmembrane</keyword>
<feature type="transmembrane region" description="Helical" evidence="1">
    <location>
        <begin position="37"/>
        <end position="59"/>
    </location>
</feature>
<evidence type="ECO:0000256" key="1">
    <source>
        <dbReference type="SAM" id="Phobius"/>
    </source>
</evidence>
<dbReference type="EMBL" id="JBHSTP010000001">
    <property type="protein sequence ID" value="MFC6354622.1"/>
    <property type="molecule type" value="Genomic_DNA"/>
</dbReference>
<evidence type="ECO:0000313" key="3">
    <source>
        <dbReference type="Proteomes" id="UP001596306"/>
    </source>
</evidence>
<reference evidence="3" key="1">
    <citation type="journal article" date="2019" name="Int. J. Syst. Evol. Microbiol.">
        <title>The Global Catalogue of Microorganisms (GCM) 10K type strain sequencing project: providing services to taxonomists for standard genome sequencing and annotation.</title>
        <authorList>
            <consortium name="The Broad Institute Genomics Platform"/>
            <consortium name="The Broad Institute Genome Sequencing Center for Infectious Disease"/>
            <person name="Wu L."/>
            <person name="Ma J."/>
        </authorList>
    </citation>
    <scope>NUCLEOTIDE SEQUENCE [LARGE SCALE GENOMIC DNA]</scope>
    <source>
        <strain evidence="3">CCUG 43304</strain>
    </source>
</reference>
<dbReference type="RefSeq" id="WP_386726269.1">
    <property type="nucleotide sequence ID" value="NZ_JBHSTP010000001.1"/>
</dbReference>